<evidence type="ECO:0000256" key="3">
    <source>
        <dbReference type="ARBA" id="ARBA00023163"/>
    </source>
</evidence>
<comment type="caution">
    <text evidence="6">The sequence shown here is derived from an EMBL/GenBank/DDBJ whole genome shotgun (WGS) entry which is preliminary data.</text>
</comment>
<feature type="transmembrane region" description="Helical" evidence="4">
    <location>
        <begin position="191"/>
        <end position="212"/>
    </location>
</feature>
<feature type="domain" description="HTH araC/xylS-type" evidence="5">
    <location>
        <begin position="277"/>
        <end position="380"/>
    </location>
</feature>
<dbReference type="Proteomes" id="UP001209317">
    <property type="component" value="Unassembled WGS sequence"/>
</dbReference>
<dbReference type="SMART" id="SM00342">
    <property type="entry name" value="HTH_ARAC"/>
    <property type="match status" value="1"/>
</dbReference>
<dbReference type="GO" id="GO:0043565">
    <property type="term" value="F:sequence-specific DNA binding"/>
    <property type="evidence" value="ECO:0007669"/>
    <property type="project" value="InterPro"/>
</dbReference>
<evidence type="ECO:0000313" key="7">
    <source>
        <dbReference type="Proteomes" id="UP001209317"/>
    </source>
</evidence>
<evidence type="ECO:0000256" key="2">
    <source>
        <dbReference type="ARBA" id="ARBA00023125"/>
    </source>
</evidence>
<feature type="transmembrane region" description="Helical" evidence="4">
    <location>
        <begin position="63"/>
        <end position="83"/>
    </location>
</feature>
<feature type="transmembrane region" description="Helical" evidence="4">
    <location>
        <begin position="6"/>
        <end position="23"/>
    </location>
</feature>
<feature type="transmembrane region" description="Helical" evidence="4">
    <location>
        <begin position="160"/>
        <end position="185"/>
    </location>
</feature>
<evidence type="ECO:0000259" key="5">
    <source>
        <dbReference type="PROSITE" id="PS01124"/>
    </source>
</evidence>
<evidence type="ECO:0000256" key="1">
    <source>
        <dbReference type="ARBA" id="ARBA00023015"/>
    </source>
</evidence>
<keyword evidence="3" id="KW-0804">Transcription</keyword>
<dbReference type="AlphaFoldDB" id="A0AAE3IPL8"/>
<organism evidence="6 7">
    <name type="scientific">Haoranjiania flava</name>
    <dbReference type="NCBI Taxonomy" id="1856322"/>
    <lineage>
        <taxon>Bacteria</taxon>
        <taxon>Pseudomonadati</taxon>
        <taxon>Bacteroidota</taxon>
        <taxon>Chitinophagia</taxon>
        <taxon>Chitinophagales</taxon>
        <taxon>Chitinophagaceae</taxon>
        <taxon>Haoranjiania</taxon>
    </lineage>
</organism>
<reference evidence="6" key="1">
    <citation type="submission" date="2022-10" db="EMBL/GenBank/DDBJ databases">
        <authorList>
            <person name="Kim H.S."/>
            <person name="Kim J.-S."/>
            <person name="Suh M.K."/>
            <person name="Eom M.K."/>
            <person name="Lee J.-S."/>
        </authorList>
    </citation>
    <scope>NUCLEOTIDE SEQUENCE</scope>
    <source>
        <strain evidence="6">LIP-5</strain>
    </source>
</reference>
<evidence type="ECO:0000256" key="4">
    <source>
        <dbReference type="SAM" id="Phobius"/>
    </source>
</evidence>
<dbReference type="RefSeq" id="WP_263038292.1">
    <property type="nucleotide sequence ID" value="NZ_JAOTPL010000014.1"/>
</dbReference>
<sequence>MEQTIFFTPVILSLLTLVFYYITDLKQERFRYIPWILGCFAAEAVYILYLFKVKETQAYMYTIMPPLDMCALVLLFFFLYETITGKRLSMLVKLLNFLPAILWMLAFIAVETAYALILTDTKDHYLGRQITGLIMCATYFLVLLPMYGTKKISKLKNLDFTDALMFLGLLITITLTFSIFFTLFSGASNRLAIYMIKILEFITVITLYLLLFNQYKYKLENMRNKRLAILQPFSIALPKTDAQPAIETEIEALPEKMNDTKYMKVLLDDDTLNYYLKKIQAYFAKELDEYLSPEFNLSVLSEKTGIQKAHLSQVFNVKAGKTFIRFLNEKRIAYACELLQEDADMSIIALSEACGYRSRTTFYQQFKAIKGQSVQEYISNLKINL</sequence>
<dbReference type="InterPro" id="IPR018060">
    <property type="entry name" value="HTH_AraC"/>
</dbReference>
<protein>
    <submittedName>
        <fullName evidence="6">Helix-turn-helix domain-containing protein</fullName>
    </submittedName>
</protein>
<feature type="transmembrane region" description="Helical" evidence="4">
    <location>
        <begin position="129"/>
        <end position="148"/>
    </location>
</feature>
<keyword evidence="4" id="KW-1133">Transmembrane helix</keyword>
<dbReference type="Pfam" id="PF12833">
    <property type="entry name" value="HTH_18"/>
    <property type="match status" value="1"/>
</dbReference>
<dbReference type="Gene3D" id="1.10.10.60">
    <property type="entry name" value="Homeodomain-like"/>
    <property type="match status" value="2"/>
</dbReference>
<feature type="transmembrane region" description="Helical" evidence="4">
    <location>
        <begin position="95"/>
        <end position="117"/>
    </location>
</feature>
<dbReference type="PANTHER" id="PTHR43280:SF2">
    <property type="entry name" value="HTH-TYPE TRANSCRIPTIONAL REGULATOR EXSA"/>
    <property type="match status" value="1"/>
</dbReference>
<gene>
    <name evidence="6" type="ORF">OD355_09795</name>
</gene>
<feature type="transmembrane region" description="Helical" evidence="4">
    <location>
        <begin position="32"/>
        <end position="51"/>
    </location>
</feature>
<name>A0AAE3IPL8_9BACT</name>
<dbReference type="EMBL" id="JAOTPL010000014">
    <property type="protein sequence ID" value="MCU7694806.1"/>
    <property type="molecule type" value="Genomic_DNA"/>
</dbReference>
<keyword evidence="4" id="KW-0812">Transmembrane</keyword>
<dbReference type="PROSITE" id="PS01124">
    <property type="entry name" value="HTH_ARAC_FAMILY_2"/>
    <property type="match status" value="1"/>
</dbReference>
<keyword evidence="1" id="KW-0805">Transcription regulation</keyword>
<proteinExistence type="predicted"/>
<evidence type="ECO:0000313" key="6">
    <source>
        <dbReference type="EMBL" id="MCU7694806.1"/>
    </source>
</evidence>
<keyword evidence="2" id="KW-0238">DNA-binding</keyword>
<dbReference type="PANTHER" id="PTHR43280">
    <property type="entry name" value="ARAC-FAMILY TRANSCRIPTIONAL REGULATOR"/>
    <property type="match status" value="1"/>
</dbReference>
<dbReference type="GO" id="GO:0003700">
    <property type="term" value="F:DNA-binding transcription factor activity"/>
    <property type="evidence" value="ECO:0007669"/>
    <property type="project" value="InterPro"/>
</dbReference>
<dbReference type="SUPFAM" id="SSF46689">
    <property type="entry name" value="Homeodomain-like"/>
    <property type="match status" value="1"/>
</dbReference>
<keyword evidence="4" id="KW-0472">Membrane</keyword>
<accession>A0AAE3IPL8</accession>
<keyword evidence="7" id="KW-1185">Reference proteome</keyword>
<dbReference type="InterPro" id="IPR009057">
    <property type="entry name" value="Homeodomain-like_sf"/>
</dbReference>